<accession>A0ABP0L6Z7</accession>
<dbReference type="EMBL" id="CAXAMN010011314">
    <property type="protein sequence ID" value="CAK9034931.1"/>
    <property type="molecule type" value="Genomic_DNA"/>
</dbReference>
<sequence length="335" mass="37303">MASGEKEVPKEKSKEEVKREWMAKVQEKGDTLRSAPKELQNDKEVVMAAILSDGTALEFASEALRHNKSFLLDAVKATKASWLIKYCPGLETDADFVKELAAAAGTGLIFSYYTNASCFYGMRDRFEATGASVPGGQAYAQVMEELRKTSGGSATVWFDELPVFGFSADEGRWIHPSADCGRDEVPVPAASSERHAMWNCLVESRSQRMPPEVGSKHPCWCCHWLRQVRRRHQEGAVICCAVSNIYNAAWVERYGAGSSELSDARAREFGLKREMFHNGRPRGWGEGDIEIKGAGTFSRVAPVHPHTLRPLGEGCRWERQALDGLDFPVYVFFMP</sequence>
<evidence type="ECO:0000259" key="2">
    <source>
        <dbReference type="Pfam" id="PF13475"/>
    </source>
</evidence>
<reference evidence="3 4" key="1">
    <citation type="submission" date="2024-02" db="EMBL/GenBank/DDBJ databases">
        <authorList>
            <person name="Chen Y."/>
            <person name="Shah S."/>
            <person name="Dougan E. K."/>
            <person name="Thang M."/>
            <person name="Chan C."/>
        </authorList>
    </citation>
    <scope>NUCLEOTIDE SEQUENCE [LARGE SCALE GENOMIC DNA]</scope>
</reference>
<proteinExistence type="predicted"/>
<feature type="region of interest" description="Disordered" evidence="1">
    <location>
        <begin position="1"/>
        <end position="20"/>
    </location>
</feature>
<name>A0ABP0L6Z7_9DINO</name>
<evidence type="ECO:0000313" key="3">
    <source>
        <dbReference type="EMBL" id="CAK9034931.1"/>
    </source>
</evidence>
<evidence type="ECO:0000313" key="4">
    <source>
        <dbReference type="Proteomes" id="UP001642484"/>
    </source>
</evidence>
<gene>
    <name evidence="3" type="ORF">CCMP2556_LOCUS19702</name>
</gene>
<evidence type="ECO:0000256" key="1">
    <source>
        <dbReference type="SAM" id="MobiDB-lite"/>
    </source>
</evidence>
<dbReference type="Proteomes" id="UP001642484">
    <property type="component" value="Unassembled WGS sequence"/>
</dbReference>
<keyword evidence="4" id="KW-1185">Reference proteome</keyword>
<comment type="caution">
    <text evidence="3">The sequence shown here is derived from an EMBL/GenBank/DDBJ whole genome shotgun (WGS) entry which is preliminary data.</text>
</comment>
<protein>
    <recommendedName>
        <fullName evidence="2">DUF4116 domain-containing protein</fullName>
    </recommendedName>
</protein>
<feature type="domain" description="DUF4116" evidence="2">
    <location>
        <begin position="25"/>
        <end position="65"/>
    </location>
</feature>
<dbReference type="InterPro" id="IPR025197">
    <property type="entry name" value="DUF4116"/>
</dbReference>
<dbReference type="Pfam" id="PF13475">
    <property type="entry name" value="DUF4116"/>
    <property type="match status" value="1"/>
</dbReference>
<organism evidence="3 4">
    <name type="scientific">Durusdinium trenchii</name>
    <dbReference type="NCBI Taxonomy" id="1381693"/>
    <lineage>
        <taxon>Eukaryota</taxon>
        <taxon>Sar</taxon>
        <taxon>Alveolata</taxon>
        <taxon>Dinophyceae</taxon>
        <taxon>Suessiales</taxon>
        <taxon>Symbiodiniaceae</taxon>
        <taxon>Durusdinium</taxon>
    </lineage>
</organism>